<organism evidence="2 3">
    <name type="scientific">Candidatus Clostridium stratigraminis</name>
    <dbReference type="NCBI Taxonomy" id="3381661"/>
    <lineage>
        <taxon>Bacteria</taxon>
        <taxon>Bacillati</taxon>
        <taxon>Bacillota</taxon>
        <taxon>Clostridia</taxon>
        <taxon>Eubacteriales</taxon>
        <taxon>Clostridiaceae</taxon>
        <taxon>Clostridium</taxon>
    </lineage>
</organism>
<dbReference type="CDD" id="cd03801">
    <property type="entry name" value="GT4_PimA-like"/>
    <property type="match status" value="1"/>
</dbReference>
<dbReference type="InterPro" id="IPR050194">
    <property type="entry name" value="Glycosyltransferase_grp1"/>
</dbReference>
<dbReference type="RefSeq" id="WP_406770160.1">
    <property type="nucleotide sequence ID" value="NZ_JBJHZZ010000008.1"/>
</dbReference>
<dbReference type="SUPFAM" id="SSF53756">
    <property type="entry name" value="UDP-Glycosyltransferase/glycogen phosphorylase"/>
    <property type="match status" value="1"/>
</dbReference>
<keyword evidence="2" id="KW-0328">Glycosyltransferase</keyword>
<keyword evidence="3" id="KW-1185">Reference proteome</keyword>
<evidence type="ECO:0000259" key="1">
    <source>
        <dbReference type="Pfam" id="PF00534"/>
    </source>
</evidence>
<dbReference type="Gene3D" id="3.40.50.2000">
    <property type="entry name" value="Glycogen Phosphorylase B"/>
    <property type="match status" value="2"/>
</dbReference>
<comment type="caution">
    <text evidence="2">The sequence shown here is derived from an EMBL/GenBank/DDBJ whole genome shotgun (WGS) entry which is preliminary data.</text>
</comment>
<dbReference type="Pfam" id="PF00534">
    <property type="entry name" value="Glycos_transf_1"/>
    <property type="match status" value="1"/>
</dbReference>
<dbReference type="PANTHER" id="PTHR45947:SF3">
    <property type="entry name" value="SULFOQUINOVOSYL TRANSFERASE SQD2"/>
    <property type="match status" value="1"/>
</dbReference>
<protein>
    <submittedName>
        <fullName evidence="2">Glycosyltransferase family 4 protein</fullName>
        <ecNumber evidence="2">2.4.-.-</ecNumber>
    </submittedName>
</protein>
<dbReference type="Proteomes" id="UP001623591">
    <property type="component" value="Unassembled WGS sequence"/>
</dbReference>
<evidence type="ECO:0000313" key="3">
    <source>
        <dbReference type="Proteomes" id="UP001623591"/>
    </source>
</evidence>
<name>A0ABW8T7Q1_9CLOT</name>
<dbReference type="EC" id="2.4.-.-" evidence="2"/>
<dbReference type="PANTHER" id="PTHR45947">
    <property type="entry name" value="SULFOQUINOVOSYL TRANSFERASE SQD2"/>
    <property type="match status" value="1"/>
</dbReference>
<dbReference type="GO" id="GO:0016757">
    <property type="term" value="F:glycosyltransferase activity"/>
    <property type="evidence" value="ECO:0007669"/>
    <property type="project" value="UniProtKB-KW"/>
</dbReference>
<sequence length="380" mass="42687">MNVAFICTEKLPVPPVDGGAIQIYIEGVLPYLKDHHKITVFCISSAKLPDREIKDGVRYIRVPGGSQPEYIANVINAMDSSYDLIQIFNRPKWVLDIRERFPNTKISLSLHNEMFEPKKINPPSAAKCIETVEYINTVSKFIAGGVTALYPEARDKLNVIYSGADIEKYKPNWSREGLANKTNLKMKYNIQNCKVVLFVGRLSEKKGVHVLLKAMKDIMNMYPRVALVIVGSKWFGGNKVDDYTRSLITISKELTGPIVFTGFLPPSEVYAHYNMADIFVCPSQWREPLARVHYEAMASGIPIITTNRGGNAEVVSGLGNGYVIDDYTNPLVFVKYIDYLLKNPDIAMQIGQKGRRLAEEKHGWDKVALNVLNAINSVQK</sequence>
<evidence type="ECO:0000313" key="2">
    <source>
        <dbReference type="EMBL" id="MFL0247732.1"/>
    </source>
</evidence>
<dbReference type="EMBL" id="JBJHZZ010000008">
    <property type="protein sequence ID" value="MFL0247732.1"/>
    <property type="molecule type" value="Genomic_DNA"/>
</dbReference>
<dbReference type="InterPro" id="IPR001296">
    <property type="entry name" value="Glyco_trans_1"/>
</dbReference>
<keyword evidence="2" id="KW-0808">Transferase</keyword>
<accession>A0ABW8T7Q1</accession>
<proteinExistence type="predicted"/>
<reference evidence="2 3" key="1">
    <citation type="submission" date="2024-11" db="EMBL/GenBank/DDBJ databases">
        <authorList>
            <person name="Heng Y.C."/>
            <person name="Lim A.C.H."/>
            <person name="Lee J.K.Y."/>
            <person name="Kittelmann S."/>
        </authorList>
    </citation>
    <scope>NUCLEOTIDE SEQUENCE [LARGE SCALE GENOMIC DNA]</scope>
    <source>
        <strain evidence="2 3">WILCCON 0185</strain>
    </source>
</reference>
<feature type="domain" description="Glycosyl transferase family 1" evidence="1">
    <location>
        <begin position="184"/>
        <end position="356"/>
    </location>
</feature>
<gene>
    <name evidence="2" type="ORF">ACJDUG_12195</name>
</gene>